<name>A0A9P6HAK2_9AGAM</name>
<evidence type="ECO:0000313" key="3">
    <source>
        <dbReference type="Proteomes" id="UP000736335"/>
    </source>
</evidence>
<sequence>MPSPTTVSLKFVYPAAKYHQDSRTVTIYKQDPEMEEPSEVYRFEHPSSGMAIGMTAFSKKNTNTGEWDRIGHIEWTSPLSGAISLGGNEMTIKDYRKVINKTSTSRRFKYRGTEYKWKCSDHIKNNLYCVDAHDTVWAKWYHDKSVMKVTYNTEELLERFIVTVLLNVWFLQKEAW</sequence>
<evidence type="ECO:0000259" key="1">
    <source>
        <dbReference type="Pfam" id="PF20236"/>
    </source>
</evidence>
<reference evidence="2" key="1">
    <citation type="journal article" date="2020" name="Nat. Commun.">
        <title>Large-scale genome sequencing of mycorrhizal fungi provides insights into the early evolution of symbiotic traits.</title>
        <authorList>
            <person name="Miyauchi S."/>
            <person name="Kiss E."/>
            <person name="Kuo A."/>
            <person name="Drula E."/>
            <person name="Kohler A."/>
            <person name="Sanchez-Garcia M."/>
            <person name="Morin E."/>
            <person name="Andreopoulos B."/>
            <person name="Barry K.W."/>
            <person name="Bonito G."/>
            <person name="Buee M."/>
            <person name="Carver A."/>
            <person name="Chen C."/>
            <person name="Cichocki N."/>
            <person name="Clum A."/>
            <person name="Culley D."/>
            <person name="Crous P.W."/>
            <person name="Fauchery L."/>
            <person name="Girlanda M."/>
            <person name="Hayes R.D."/>
            <person name="Keri Z."/>
            <person name="LaButti K."/>
            <person name="Lipzen A."/>
            <person name="Lombard V."/>
            <person name="Magnuson J."/>
            <person name="Maillard F."/>
            <person name="Murat C."/>
            <person name="Nolan M."/>
            <person name="Ohm R.A."/>
            <person name="Pangilinan J."/>
            <person name="Pereira M.F."/>
            <person name="Perotto S."/>
            <person name="Peter M."/>
            <person name="Pfister S."/>
            <person name="Riley R."/>
            <person name="Sitrit Y."/>
            <person name="Stielow J.B."/>
            <person name="Szollosi G."/>
            <person name="Zifcakova L."/>
            <person name="Stursova M."/>
            <person name="Spatafora J.W."/>
            <person name="Tedersoo L."/>
            <person name="Vaario L.M."/>
            <person name="Yamada A."/>
            <person name="Yan M."/>
            <person name="Wang P."/>
            <person name="Xu J."/>
            <person name="Bruns T."/>
            <person name="Baldrian P."/>
            <person name="Vilgalys R."/>
            <person name="Dunand C."/>
            <person name="Henrissat B."/>
            <person name="Grigoriev I.V."/>
            <person name="Hibbett D."/>
            <person name="Nagy L.G."/>
            <person name="Martin F.M."/>
        </authorList>
    </citation>
    <scope>NUCLEOTIDE SEQUENCE</scope>
    <source>
        <strain evidence="2">UH-Tt-Lm1</strain>
    </source>
</reference>
<keyword evidence="3" id="KW-1185">Reference proteome</keyword>
<dbReference type="EMBL" id="WIUZ02000011">
    <property type="protein sequence ID" value="KAF9783034.1"/>
    <property type="molecule type" value="Genomic_DNA"/>
</dbReference>
<reference evidence="2" key="2">
    <citation type="submission" date="2020-11" db="EMBL/GenBank/DDBJ databases">
        <authorList>
            <consortium name="DOE Joint Genome Institute"/>
            <person name="Kuo A."/>
            <person name="Miyauchi S."/>
            <person name="Kiss E."/>
            <person name="Drula E."/>
            <person name="Kohler A."/>
            <person name="Sanchez-Garcia M."/>
            <person name="Andreopoulos B."/>
            <person name="Barry K.W."/>
            <person name="Bonito G."/>
            <person name="Buee M."/>
            <person name="Carver A."/>
            <person name="Chen C."/>
            <person name="Cichocki N."/>
            <person name="Clum A."/>
            <person name="Culley D."/>
            <person name="Crous P.W."/>
            <person name="Fauchery L."/>
            <person name="Girlanda M."/>
            <person name="Hayes R."/>
            <person name="Keri Z."/>
            <person name="Labutti K."/>
            <person name="Lipzen A."/>
            <person name="Lombard V."/>
            <person name="Magnuson J."/>
            <person name="Maillard F."/>
            <person name="Morin E."/>
            <person name="Murat C."/>
            <person name="Nolan M."/>
            <person name="Ohm R."/>
            <person name="Pangilinan J."/>
            <person name="Pereira M."/>
            <person name="Perotto S."/>
            <person name="Peter M."/>
            <person name="Riley R."/>
            <person name="Sitrit Y."/>
            <person name="Stielow B."/>
            <person name="Szollosi G."/>
            <person name="Zifcakova L."/>
            <person name="Stursova M."/>
            <person name="Spatafora J.W."/>
            <person name="Tedersoo L."/>
            <person name="Vaario L.-M."/>
            <person name="Yamada A."/>
            <person name="Yan M."/>
            <person name="Wang P."/>
            <person name="Xu J."/>
            <person name="Bruns T."/>
            <person name="Baldrian P."/>
            <person name="Vilgalys R."/>
            <person name="Henrissat B."/>
            <person name="Grigoriev I.V."/>
            <person name="Hibbett D."/>
            <person name="Nagy L.G."/>
            <person name="Martin F.M."/>
        </authorList>
    </citation>
    <scope>NUCLEOTIDE SEQUENCE</scope>
    <source>
        <strain evidence="2">UH-Tt-Lm1</strain>
    </source>
</reference>
<accession>A0A9P6HAK2</accession>
<protein>
    <recommendedName>
        <fullName evidence="1">DUF6593 domain-containing protein</fullName>
    </recommendedName>
</protein>
<dbReference type="Pfam" id="PF20236">
    <property type="entry name" value="DUF6593"/>
    <property type="match status" value="1"/>
</dbReference>
<dbReference type="Proteomes" id="UP000736335">
    <property type="component" value="Unassembled WGS sequence"/>
</dbReference>
<gene>
    <name evidence="2" type="ORF">BJ322DRAFT_1158870</name>
</gene>
<dbReference type="AlphaFoldDB" id="A0A9P6HAK2"/>
<feature type="domain" description="DUF6593" evidence="1">
    <location>
        <begin position="39"/>
        <end position="152"/>
    </location>
</feature>
<proteinExistence type="predicted"/>
<comment type="caution">
    <text evidence="2">The sequence shown here is derived from an EMBL/GenBank/DDBJ whole genome shotgun (WGS) entry which is preliminary data.</text>
</comment>
<dbReference type="InterPro" id="IPR046528">
    <property type="entry name" value="DUF6593"/>
</dbReference>
<organism evidence="2 3">
    <name type="scientific">Thelephora terrestris</name>
    <dbReference type="NCBI Taxonomy" id="56493"/>
    <lineage>
        <taxon>Eukaryota</taxon>
        <taxon>Fungi</taxon>
        <taxon>Dikarya</taxon>
        <taxon>Basidiomycota</taxon>
        <taxon>Agaricomycotina</taxon>
        <taxon>Agaricomycetes</taxon>
        <taxon>Thelephorales</taxon>
        <taxon>Thelephoraceae</taxon>
        <taxon>Thelephora</taxon>
    </lineage>
</organism>
<evidence type="ECO:0000313" key="2">
    <source>
        <dbReference type="EMBL" id="KAF9783034.1"/>
    </source>
</evidence>
<dbReference type="OrthoDB" id="3132420at2759"/>